<dbReference type="PANTHER" id="PTHR42832:SF3">
    <property type="entry name" value="L-GLUTAMINE--4-(METHYLSULFANYL)-2-OXOBUTANOATE AMINOTRANSFERASE"/>
    <property type="match status" value="1"/>
</dbReference>
<keyword evidence="3" id="KW-0808">Transferase</keyword>
<dbReference type="Gene3D" id="3.90.1150.10">
    <property type="entry name" value="Aspartate Aminotransferase, domain 1"/>
    <property type="match status" value="1"/>
</dbReference>
<dbReference type="CDD" id="cd00609">
    <property type="entry name" value="AAT_like"/>
    <property type="match status" value="1"/>
</dbReference>
<dbReference type="RefSeq" id="WP_259481480.1">
    <property type="nucleotide sequence ID" value="NZ_BAAAQY010000014.1"/>
</dbReference>
<dbReference type="PANTHER" id="PTHR42832">
    <property type="entry name" value="AMINO ACID AMINOTRANSFERASE"/>
    <property type="match status" value="1"/>
</dbReference>
<gene>
    <name evidence="5" type="primary">mtnE</name>
    <name evidence="5" type="ORF">GCM10009851_37440</name>
</gene>
<keyword evidence="2 5" id="KW-0032">Aminotransferase</keyword>
<reference evidence="5 6" key="1">
    <citation type="journal article" date="2019" name="Int. J. Syst. Evol. Microbiol.">
        <title>The Global Catalogue of Microorganisms (GCM) 10K type strain sequencing project: providing services to taxonomists for standard genome sequencing and annotation.</title>
        <authorList>
            <consortium name="The Broad Institute Genomics Platform"/>
            <consortium name="The Broad Institute Genome Sequencing Center for Infectious Disease"/>
            <person name="Wu L."/>
            <person name="Ma J."/>
        </authorList>
    </citation>
    <scope>NUCLEOTIDE SEQUENCE [LARGE SCALE GENOMIC DNA]</scope>
    <source>
        <strain evidence="5 6">JCM 16117</strain>
    </source>
</reference>
<dbReference type="InterPro" id="IPR015422">
    <property type="entry name" value="PyrdxlP-dep_Trfase_small"/>
</dbReference>
<dbReference type="Gene3D" id="3.40.640.10">
    <property type="entry name" value="Type I PLP-dependent aspartate aminotransferase-like (Major domain)"/>
    <property type="match status" value="1"/>
</dbReference>
<dbReference type="GO" id="GO:0008483">
    <property type="term" value="F:transaminase activity"/>
    <property type="evidence" value="ECO:0007669"/>
    <property type="project" value="UniProtKB-KW"/>
</dbReference>
<protein>
    <submittedName>
        <fullName evidence="5">Methionine-glutamine aminotransferase</fullName>
    </submittedName>
</protein>
<evidence type="ECO:0000256" key="2">
    <source>
        <dbReference type="ARBA" id="ARBA00022576"/>
    </source>
</evidence>
<accession>A0ABN3E575</accession>
<evidence type="ECO:0000256" key="1">
    <source>
        <dbReference type="ARBA" id="ARBA00001933"/>
    </source>
</evidence>
<dbReference type="InterPro" id="IPR015421">
    <property type="entry name" value="PyrdxlP-dep_Trfase_major"/>
</dbReference>
<comment type="cofactor">
    <cofactor evidence="1">
        <name>pyridoxal 5'-phosphate</name>
        <dbReference type="ChEBI" id="CHEBI:597326"/>
    </cofactor>
</comment>
<evidence type="ECO:0000259" key="4">
    <source>
        <dbReference type="Pfam" id="PF00155"/>
    </source>
</evidence>
<dbReference type="Proteomes" id="UP001500929">
    <property type="component" value="Unassembled WGS sequence"/>
</dbReference>
<dbReference type="InterPro" id="IPR050881">
    <property type="entry name" value="LL-DAP_aminotransferase"/>
</dbReference>
<keyword evidence="6" id="KW-1185">Reference proteome</keyword>
<organism evidence="5 6">
    <name type="scientific">Herbiconiux moechotypicola</name>
    <dbReference type="NCBI Taxonomy" id="637393"/>
    <lineage>
        <taxon>Bacteria</taxon>
        <taxon>Bacillati</taxon>
        <taxon>Actinomycetota</taxon>
        <taxon>Actinomycetes</taxon>
        <taxon>Micrococcales</taxon>
        <taxon>Microbacteriaceae</taxon>
        <taxon>Herbiconiux</taxon>
    </lineage>
</organism>
<sequence>MVEFAPAARVQALPPNFWGEMDREIARLGAQPGPRMIDVSKGNPDLPTPEHIVTAMQREVADAANHRYPSYAGRARFREAVALRYRDDHGVEIDPDAQVAVFHGSHEAIMAAVLSRVDPGTTVVLPDPGYPMYTSATDLAGGRIASVPLSEPGYQPDFAALDGLDEAALLLLNYPNNPTGALATPAAFEEAIAFSLRTGASFVHDFAYSSLGFDGRAPLSALAVDRELAVTVEAQTLSKTYSMAGWRIGFAAGNTSLVTAMKKYQSQAFSTMFGASQEAAAAALGGDQTAARELVGVYQRRRDLVVSGLRRLGWDVVEPEGTFFVWVRLPEAAAAEGGAIGFAARLREEARVAVAPGEGFGPRGAGHIRLGLVSDDATLHELIERLDAFTRTSGRIVAPGPTRQEND</sequence>
<dbReference type="InterPro" id="IPR015424">
    <property type="entry name" value="PyrdxlP-dep_Trfase"/>
</dbReference>
<dbReference type="InterPro" id="IPR004839">
    <property type="entry name" value="Aminotransferase_I/II_large"/>
</dbReference>
<proteinExistence type="predicted"/>
<feature type="domain" description="Aminotransferase class I/classII large" evidence="4">
    <location>
        <begin position="36"/>
        <end position="386"/>
    </location>
</feature>
<dbReference type="Pfam" id="PF00155">
    <property type="entry name" value="Aminotran_1_2"/>
    <property type="match status" value="1"/>
</dbReference>
<dbReference type="EMBL" id="BAAAQY010000014">
    <property type="protein sequence ID" value="GAA2248525.1"/>
    <property type="molecule type" value="Genomic_DNA"/>
</dbReference>
<comment type="caution">
    <text evidence="5">The sequence shown here is derived from an EMBL/GenBank/DDBJ whole genome shotgun (WGS) entry which is preliminary data.</text>
</comment>
<dbReference type="SUPFAM" id="SSF53383">
    <property type="entry name" value="PLP-dependent transferases"/>
    <property type="match status" value="1"/>
</dbReference>
<evidence type="ECO:0000313" key="6">
    <source>
        <dbReference type="Proteomes" id="UP001500929"/>
    </source>
</evidence>
<name>A0ABN3E575_9MICO</name>
<evidence type="ECO:0000313" key="5">
    <source>
        <dbReference type="EMBL" id="GAA2248525.1"/>
    </source>
</evidence>
<evidence type="ECO:0000256" key="3">
    <source>
        <dbReference type="ARBA" id="ARBA00022679"/>
    </source>
</evidence>